<dbReference type="Pfam" id="PF08711">
    <property type="entry name" value="Med26"/>
    <property type="match status" value="1"/>
</dbReference>
<evidence type="ECO:0000256" key="3">
    <source>
        <dbReference type="PROSITE-ProRule" id="PRU00649"/>
    </source>
</evidence>
<evidence type="ECO:0000259" key="4">
    <source>
        <dbReference type="PROSITE" id="PS51319"/>
    </source>
</evidence>
<dbReference type="SMART" id="SM00509">
    <property type="entry name" value="TFS2N"/>
    <property type="match status" value="1"/>
</dbReference>
<keyword evidence="6" id="KW-1185">Reference proteome</keyword>
<dbReference type="AlphaFoldDB" id="A0AAU9J0F1"/>
<feature type="domain" description="TFIIS N-terminal" evidence="4">
    <location>
        <begin position="74"/>
        <end position="150"/>
    </location>
</feature>
<protein>
    <recommendedName>
        <fullName evidence="4">TFIIS N-terminal domain-containing protein</fullName>
    </recommendedName>
</protein>
<comment type="caution">
    <text evidence="5">The sequence shown here is derived from an EMBL/GenBank/DDBJ whole genome shotgun (WGS) entry which is preliminary data.</text>
</comment>
<dbReference type="Gene3D" id="1.20.930.10">
    <property type="entry name" value="Conserved domain common to transcription factors TFIIS, elongin A, CRSP70"/>
    <property type="match status" value="1"/>
</dbReference>
<sequence length="208" mass="23519">MKRSALVVELENKLSDMIGPNGGLQEARWIGQFVNLMAETTNVEGRDVLLQALLRTTQNTKAIYGRFSSVGGIEQLGKWIKDHEKNEQSEDRGLLHTILSCLNKLPVTTEILEATMIGKAVKSICKHSEPGLQAKAVALIKKWASAIENPNEVHRPPKPNYNETKIELPKRQKVEEQVPIEEIHSDPETNEYHDFSKKRVRYVNILSD</sequence>
<dbReference type="InterPro" id="IPR035441">
    <property type="entry name" value="TFIIS/LEDGF_dom_sf"/>
</dbReference>
<keyword evidence="2 3" id="KW-0539">Nucleus</keyword>
<organism evidence="5 6">
    <name type="scientific">Blepharisma stoltei</name>
    <dbReference type="NCBI Taxonomy" id="1481888"/>
    <lineage>
        <taxon>Eukaryota</taxon>
        <taxon>Sar</taxon>
        <taxon>Alveolata</taxon>
        <taxon>Ciliophora</taxon>
        <taxon>Postciliodesmatophora</taxon>
        <taxon>Heterotrichea</taxon>
        <taxon>Heterotrichida</taxon>
        <taxon>Blepharismidae</taxon>
        <taxon>Blepharisma</taxon>
    </lineage>
</organism>
<evidence type="ECO:0000313" key="5">
    <source>
        <dbReference type="EMBL" id="CAG9318734.1"/>
    </source>
</evidence>
<evidence type="ECO:0000256" key="1">
    <source>
        <dbReference type="ARBA" id="ARBA00004123"/>
    </source>
</evidence>
<evidence type="ECO:0000256" key="2">
    <source>
        <dbReference type="ARBA" id="ARBA00023242"/>
    </source>
</evidence>
<dbReference type="InterPro" id="IPR017923">
    <property type="entry name" value="TFIIS_N"/>
</dbReference>
<dbReference type="GO" id="GO:0005634">
    <property type="term" value="C:nucleus"/>
    <property type="evidence" value="ECO:0007669"/>
    <property type="project" value="UniProtKB-SubCell"/>
</dbReference>
<name>A0AAU9J0F1_9CILI</name>
<comment type="subcellular location">
    <subcellularLocation>
        <location evidence="1 3">Nucleus</location>
    </subcellularLocation>
</comment>
<evidence type="ECO:0000313" key="6">
    <source>
        <dbReference type="Proteomes" id="UP001162131"/>
    </source>
</evidence>
<proteinExistence type="predicted"/>
<dbReference type="EMBL" id="CAJZBQ010000021">
    <property type="protein sequence ID" value="CAG9318734.1"/>
    <property type="molecule type" value="Genomic_DNA"/>
</dbReference>
<gene>
    <name evidence="5" type="ORF">BSTOLATCC_MIC22101</name>
</gene>
<accession>A0AAU9J0F1</accession>
<dbReference type="SUPFAM" id="SSF47676">
    <property type="entry name" value="Conserved domain common to transcription factors TFIIS, elongin A, CRSP70"/>
    <property type="match status" value="1"/>
</dbReference>
<reference evidence="5" key="1">
    <citation type="submission" date="2021-09" db="EMBL/GenBank/DDBJ databases">
        <authorList>
            <consortium name="AG Swart"/>
            <person name="Singh M."/>
            <person name="Singh A."/>
            <person name="Seah K."/>
            <person name="Emmerich C."/>
        </authorList>
    </citation>
    <scope>NUCLEOTIDE SEQUENCE</scope>
    <source>
        <strain evidence="5">ATCC30299</strain>
    </source>
</reference>
<dbReference type="PROSITE" id="PS51319">
    <property type="entry name" value="TFIIS_N"/>
    <property type="match status" value="1"/>
</dbReference>
<dbReference type="Proteomes" id="UP001162131">
    <property type="component" value="Unassembled WGS sequence"/>
</dbReference>
<dbReference type="InterPro" id="IPR003617">
    <property type="entry name" value="TFIIS/CRSP70_N_sub"/>
</dbReference>